<evidence type="ECO:0000256" key="2">
    <source>
        <dbReference type="SAM" id="SignalP"/>
    </source>
</evidence>
<dbReference type="InParanoid" id="A0A5N4AQR3"/>
<dbReference type="OrthoDB" id="6346805at2759"/>
<keyword evidence="2" id="KW-0732">Signal</keyword>
<evidence type="ECO:0000313" key="3">
    <source>
        <dbReference type="EMBL" id="KAB0799692.1"/>
    </source>
</evidence>
<dbReference type="AlphaFoldDB" id="A0A5N4AQR3"/>
<dbReference type="FunCoup" id="A0A5N4AQR3">
    <property type="interactions" value="1"/>
</dbReference>
<protein>
    <recommendedName>
        <fullName evidence="5">Icarapin-like</fullName>
    </recommendedName>
</protein>
<feature type="compositionally biased region" description="Polar residues" evidence="1">
    <location>
        <begin position="380"/>
        <end position="392"/>
    </location>
</feature>
<gene>
    <name evidence="3" type="ORF">PPYR_07572</name>
</gene>
<evidence type="ECO:0008006" key="5">
    <source>
        <dbReference type="Google" id="ProtNLM"/>
    </source>
</evidence>
<name>A0A5N4AQR3_PHOPY</name>
<keyword evidence="4" id="KW-1185">Reference proteome</keyword>
<feature type="chain" id="PRO_5024406481" description="Icarapin-like" evidence="2">
    <location>
        <begin position="20"/>
        <end position="392"/>
    </location>
</feature>
<organism evidence="3 4">
    <name type="scientific">Photinus pyralis</name>
    <name type="common">Common eastern firefly</name>
    <name type="synonym">Lampyris pyralis</name>
    <dbReference type="NCBI Taxonomy" id="7054"/>
    <lineage>
        <taxon>Eukaryota</taxon>
        <taxon>Metazoa</taxon>
        <taxon>Ecdysozoa</taxon>
        <taxon>Arthropoda</taxon>
        <taxon>Hexapoda</taxon>
        <taxon>Insecta</taxon>
        <taxon>Pterygota</taxon>
        <taxon>Neoptera</taxon>
        <taxon>Endopterygota</taxon>
        <taxon>Coleoptera</taxon>
        <taxon>Polyphaga</taxon>
        <taxon>Elateriformia</taxon>
        <taxon>Elateroidea</taxon>
        <taxon>Lampyridae</taxon>
        <taxon>Lampyrinae</taxon>
        <taxon>Photinus</taxon>
    </lineage>
</organism>
<accession>A0A5N4AQR3</accession>
<comment type="caution">
    <text evidence="3">The sequence shown here is derived from an EMBL/GenBank/DDBJ whole genome shotgun (WGS) entry which is preliminary data.</text>
</comment>
<feature type="signal peptide" evidence="2">
    <location>
        <begin position="1"/>
        <end position="19"/>
    </location>
</feature>
<evidence type="ECO:0000256" key="1">
    <source>
        <dbReference type="SAM" id="MobiDB-lite"/>
    </source>
</evidence>
<sequence length="392" mass="43482">MIVLKSVIFALAVSTTVLAYPASKDEEPTLNPMAEVDFVPLEAQRPGVFPPDGVIDVDANGGGFFGNPFGSYPFPSVFDSFNALMTRMRHQLDQLLGRLPSNGGESPFPELHIPNVGDFDLAKGNTTSVTKIINGHKVTINETEYKKDNDNGGSFFKVRVVDVHPDTEGSTSKDVEGVVPVKDREPMDDEEKKIRDNEALRPIHIETFEEPDSHGSADMKRNTHWGYTKPLETIEDNSLTSELIPPPDLTNDIYVNQLLADSGAPTNPDAEIFDVTGGVHQQPKNLAATQYYPRPYGHPEIERFQIHPNFDNNIPYYPDPLIQQNRPNFPMFPPMFPPHQMYAPRQYLPEQDSAASTQTHNIIQRSTTVAKETTHETAAVPSQTDANASTST</sequence>
<dbReference type="Proteomes" id="UP000327044">
    <property type="component" value="Unassembled WGS sequence"/>
</dbReference>
<evidence type="ECO:0000313" key="4">
    <source>
        <dbReference type="Proteomes" id="UP000327044"/>
    </source>
</evidence>
<reference evidence="3 4" key="1">
    <citation type="journal article" date="2018" name="Elife">
        <title>Firefly genomes illuminate parallel origins of bioluminescence in beetles.</title>
        <authorList>
            <person name="Fallon T.R."/>
            <person name="Lower S.E."/>
            <person name="Chang C.H."/>
            <person name="Bessho-Uehara M."/>
            <person name="Martin G.J."/>
            <person name="Bewick A.J."/>
            <person name="Behringer M."/>
            <person name="Debat H.J."/>
            <person name="Wong I."/>
            <person name="Day J.C."/>
            <person name="Suvorov A."/>
            <person name="Silva C.J."/>
            <person name="Stanger-Hall K.F."/>
            <person name="Hall D.W."/>
            <person name="Schmitz R.J."/>
            <person name="Nelson D.R."/>
            <person name="Lewis S.M."/>
            <person name="Shigenobu S."/>
            <person name="Bybee S.M."/>
            <person name="Larracuente A.M."/>
            <person name="Oba Y."/>
            <person name="Weng J.K."/>
        </authorList>
    </citation>
    <scope>NUCLEOTIDE SEQUENCE [LARGE SCALE GENOMIC DNA]</scope>
    <source>
        <strain evidence="3">1611_PpyrPB1</strain>
        <tissue evidence="3">Whole body</tissue>
    </source>
</reference>
<proteinExistence type="predicted"/>
<dbReference type="EMBL" id="VVIM01000005">
    <property type="protein sequence ID" value="KAB0799692.1"/>
    <property type="molecule type" value="Genomic_DNA"/>
</dbReference>
<feature type="region of interest" description="Disordered" evidence="1">
    <location>
        <begin position="367"/>
        <end position="392"/>
    </location>
</feature>